<organism evidence="2 3">
    <name type="scientific">Qipengyuania oceanensis</name>
    <dbReference type="NCBI Taxonomy" id="1463597"/>
    <lineage>
        <taxon>Bacteria</taxon>
        <taxon>Pseudomonadati</taxon>
        <taxon>Pseudomonadota</taxon>
        <taxon>Alphaproteobacteria</taxon>
        <taxon>Sphingomonadales</taxon>
        <taxon>Erythrobacteraceae</taxon>
        <taxon>Qipengyuania</taxon>
    </lineage>
</organism>
<feature type="transmembrane region" description="Helical" evidence="1">
    <location>
        <begin position="478"/>
        <end position="500"/>
    </location>
</feature>
<evidence type="ECO:0008006" key="4">
    <source>
        <dbReference type="Google" id="ProtNLM"/>
    </source>
</evidence>
<keyword evidence="1" id="KW-1133">Transmembrane helix</keyword>
<comment type="caution">
    <text evidence="2">The sequence shown here is derived from an EMBL/GenBank/DDBJ whole genome shotgun (WGS) entry which is preliminary data.</text>
</comment>
<gene>
    <name evidence="2" type="ORF">GRI48_12720</name>
</gene>
<dbReference type="EMBL" id="WTYN01000004">
    <property type="protein sequence ID" value="MXO63870.1"/>
    <property type="molecule type" value="Genomic_DNA"/>
</dbReference>
<dbReference type="Gene3D" id="3.40.50.450">
    <property type="match status" value="1"/>
</dbReference>
<dbReference type="RefSeq" id="WP_160676943.1">
    <property type="nucleotide sequence ID" value="NZ_WTYN01000004.1"/>
</dbReference>
<dbReference type="SUPFAM" id="SSF102405">
    <property type="entry name" value="MCP/YpsA-like"/>
    <property type="match status" value="1"/>
</dbReference>
<name>A0A844YH77_9SPHN</name>
<feature type="transmembrane region" description="Helical" evidence="1">
    <location>
        <begin position="346"/>
        <end position="364"/>
    </location>
</feature>
<proteinExistence type="predicted"/>
<reference evidence="2 3" key="1">
    <citation type="submission" date="2019-12" db="EMBL/GenBank/DDBJ databases">
        <title>Genomic-based taxomic classification of the family Erythrobacteraceae.</title>
        <authorList>
            <person name="Xu L."/>
        </authorList>
    </citation>
    <scope>NUCLEOTIDE SEQUENCE [LARGE SCALE GENOMIC DNA]</scope>
    <source>
        <strain evidence="2 3">MCCC 1A09965</strain>
    </source>
</reference>
<keyword evidence="1" id="KW-0472">Membrane</keyword>
<dbReference type="AlphaFoldDB" id="A0A844YH77"/>
<evidence type="ECO:0000313" key="2">
    <source>
        <dbReference type="EMBL" id="MXO63870.1"/>
    </source>
</evidence>
<keyword evidence="1" id="KW-0812">Transmembrane</keyword>
<dbReference type="Proteomes" id="UP000445582">
    <property type="component" value="Unassembled WGS sequence"/>
</dbReference>
<protein>
    <recommendedName>
        <fullName evidence="4">DUF4231 domain-containing protein</fullName>
    </recommendedName>
</protein>
<keyword evidence="3" id="KW-1185">Reference proteome</keyword>
<accession>A0A844YH77</accession>
<evidence type="ECO:0000256" key="1">
    <source>
        <dbReference type="SAM" id="Phobius"/>
    </source>
</evidence>
<dbReference type="OrthoDB" id="2968017at2"/>
<sequence length="595" mass="66403">METFDHPPRPRLALNVGITGHRAKAIGEELTGPVREQLRGIFAQLKQAAFDLRERESAIFADDDPIVRLHTPLASGSDQLAAEAAQANDFILRALLPFKIEEYERDFQGADLALFKTFLSDANTVMTLPGDRTAHDAYVLVGKAVIAASDVIVAIWDGEPGNGPGGTAHVVELALRENVPVIHLHIDRGNGTASEPRLISGGTLDDPDYVPLATQEDFTALLADILAPHESIERAQILDYYAEIENRRNYRIEYPVLLWLLRIKKLPRPLWLQDSIETDIERERSVLRRSFRPSMRMPLERSYGWANFLAIRYAQMFRSGHITNYALSAAAVIVALTGLLAPEIKIFLVMTELVLIGLLFYNTSAGKKGDWHRRWLQYRHLAESLRPLVYLKRSGLSGPPFRTDFISGAHRREAGTDWTRWYAAAIWREMASPGGDMTDAEVAALARAAIEEQVMPQAEYHDVNAERMRHLDHRLHEVGELLMGFVIATCILYIIGYFAMHEVVKSMTNLLVVLTAGLPAAGAAVFGMRGHGEHLLQASRSAESAAALRQNARRLSEIDTIEGLAEELQTTSYIMLADLNEWTTAYSERSLEVPA</sequence>
<feature type="transmembrane region" description="Helical" evidence="1">
    <location>
        <begin position="506"/>
        <end position="526"/>
    </location>
</feature>
<evidence type="ECO:0000313" key="3">
    <source>
        <dbReference type="Proteomes" id="UP000445582"/>
    </source>
</evidence>
<feature type="transmembrane region" description="Helical" evidence="1">
    <location>
        <begin position="322"/>
        <end position="340"/>
    </location>
</feature>